<evidence type="ECO:0000256" key="1">
    <source>
        <dbReference type="ARBA" id="ARBA00022485"/>
    </source>
</evidence>
<organism evidence="11 12">
    <name type="scientific">Ruminiclostridium cellobioparum subsp. termitidis CT1112</name>
    <dbReference type="NCBI Taxonomy" id="1195236"/>
    <lineage>
        <taxon>Bacteria</taxon>
        <taxon>Bacillati</taxon>
        <taxon>Bacillota</taxon>
        <taxon>Clostridia</taxon>
        <taxon>Eubacteriales</taxon>
        <taxon>Oscillospiraceae</taxon>
        <taxon>Ruminiclostridium</taxon>
    </lineage>
</organism>
<dbReference type="PATRIC" id="fig|1195236.3.peg.4266"/>
<comment type="function">
    <text evidence="9">Catalyzes the radical-mediated insertion of two sulfur atoms into the C-6 and C-8 positions of the octanoyl moiety bound to the lipoyl domains of lipoate-dependent enzymes, thereby converting the octanoylated domains into lipoylated derivatives.</text>
</comment>
<dbReference type="InterPro" id="IPR013785">
    <property type="entry name" value="Aldolase_TIM"/>
</dbReference>
<dbReference type="Proteomes" id="UP000014155">
    <property type="component" value="Unassembled WGS sequence"/>
</dbReference>
<keyword evidence="6 9" id="KW-0408">Iron</keyword>
<evidence type="ECO:0000256" key="7">
    <source>
        <dbReference type="ARBA" id="ARBA00023014"/>
    </source>
</evidence>
<comment type="pathway">
    <text evidence="9">Protein modification; protein lipoylation via endogenous pathway; protein N(6)-(lipoyl)lysine from octanoyl-[acyl-carrier-protein]: step 2/2.</text>
</comment>
<keyword evidence="3 9" id="KW-0808">Transferase</keyword>
<evidence type="ECO:0000256" key="4">
    <source>
        <dbReference type="ARBA" id="ARBA00022691"/>
    </source>
</evidence>
<dbReference type="NCBIfam" id="NF009544">
    <property type="entry name" value="PRK12928.1"/>
    <property type="match status" value="1"/>
</dbReference>
<keyword evidence="5 9" id="KW-0479">Metal-binding</keyword>
<comment type="caution">
    <text evidence="11">The sequence shown here is derived from an EMBL/GenBank/DDBJ whole genome shotgun (WGS) entry which is preliminary data.</text>
</comment>
<dbReference type="AlphaFoldDB" id="S0FGK0"/>
<dbReference type="Pfam" id="PF04055">
    <property type="entry name" value="Radical_SAM"/>
    <property type="match status" value="1"/>
</dbReference>
<dbReference type="GO" id="GO:0009249">
    <property type="term" value="P:protein lipoylation"/>
    <property type="evidence" value="ECO:0007669"/>
    <property type="project" value="UniProtKB-UniRule"/>
</dbReference>
<name>S0FGK0_RUMCE</name>
<sequence>MYQRKPEWLKIKTIGGKNRTQVEKLLANLSLHTVCKEAACPNIMECFSRKTATFMILGNHCTRNCTFCNVEKGTAMDIDREEPEKIAEAAGTLGLKHVVITSVTRDDLPDGGAGHFASVIEKVRSSCEGITIEVLIPDFKGDEAALGTVVSAAPDIINHNIETVHILYPEVRPQADYSRSLRLLRNVKEKDSRIYTKSGIMVGLGEKPEEVTGVFRDLREYGCDILTIGQYIAPSLKHYPVVEFITPEMFEKYKASAYRLGFSHVTSGPLVRSSYHADNALDSLIDR</sequence>
<feature type="binding site" evidence="9">
    <location>
        <position position="68"/>
    </location>
    <ligand>
        <name>[4Fe-4S] cluster</name>
        <dbReference type="ChEBI" id="CHEBI:49883"/>
        <label>2</label>
        <note>4Fe-4S-S-AdoMet</note>
    </ligand>
</feature>
<dbReference type="GO" id="GO:0005737">
    <property type="term" value="C:cytoplasm"/>
    <property type="evidence" value="ECO:0007669"/>
    <property type="project" value="UniProtKB-SubCell"/>
</dbReference>
<evidence type="ECO:0000313" key="11">
    <source>
        <dbReference type="EMBL" id="EMS70207.1"/>
    </source>
</evidence>
<feature type="binding site" evidence="9">
    <location>
        <position position="274"/>
    </location>
    <ligand>
        <name>[4Fe-4S] cluster</name>
        <dbReference type="ChEBI" id="CHEBI:49883"/>
        <label>1</label>
    </ligand>
</feature>
<dbReference type="GO" id="GO:0016992">
    <property type="term" value="F:lipoate synthase activity"/>
    <property type="evidence" value="ECO:0007669"/>
    <property type="project" value="UniProtKB-UniRule"/>
</dbReference>
<comment type="cofactor">
    <cofactor evidence="9">
        <name>[4Fe-4S] cluster</name>
        <dbReference type="ChEBI" id="CHEBI:49883"/>
    </cofactor>
    <text evidence="9">Binds 2 [4Fe-4S] clusters per subunit. One cluster is coordinated with 3 cysteines and an exchangeable S-adenosyl-L-methionine.</text>
</comment>
<dbReference type="EC" id="2.8.1.8" evidence="9"/>
<feature type="binding site" evidence="9">
    <location>
        <position position="65"/>
    </location>
    <ligand>
        <name>[4Fe-4S] cluster</name>
        <dbReference type="ChEBI" id="CHEBI:49883"/>
        <label>2</label>
        <note>4Fe-4S-S-AdoMet</note>
    </ligand>
</feature>
<feature type="binding site" evidence="9">
    <location>
        <position position="61"/>
    </location>
    <ligand>
        <name>[4Fe-4S] cluster</name>
        <dbReference type="ChEBI" id="CHEBI:49883"/>
        <label>2</label>
        <note>4Fe-4S-S-AdoMet</note>
    </ligand>
</feature>
<dbReference type="InterPro" id="IPR007197">
    <property type="entry name" value="rSAM"/>
</dbReference>
<dbReference type="SUPFAM" id="SSF102114">
    <property type="entry name" value="Radical SAM enzymes"/>
    <property type="match status" value="1"/>
</dbReference>
<dbReference type="SFLD" id="SFLDG01058">
    <property type="entry name" value="lipoyl_synthase_like"/>
    <property type="match status" value="1"/>
</dbReference>
<comment type="similarity">
    <text evidence="9">Belongs to the radical SAM superfamily. Lipoyl synthase family.</text>
</comment>
<reference evidence="11 12" key="1">
    <citation type="journal article" date="2013" name="Genome Announc.">
        <title>Draft Genome Sequence of the Cellulolytic, Mesophilic, Anaerobic Bacterium Clostridium termitidis Strain CT1112 (DSM 5398).</title>
        <authorList>
            <person name="Lal S."/>
            <person name="Ramachandran U."/>
            <person name="Zhang X."/>
            <person name="Munir R."/>
            <person name="Sparling R."/>
            <person name="Levin D.B."/>
        </authorList>
    </citation>
    <scope>NUCLEOTIDE SEQUENCE [LARGE SCALE GENOMIC DNA]</scope>
    <source>
        <strain evidence="11 12">CT1112</strain>
    </source>
</reference>
<dbReference type="InterPro" id="IPR006638">
    <property type="entry name" value="Elp3/MiaA/NifB-like_rSAM"/>
</dbReference>
<dbReference type="NCBIfam" id="TIGR00510">
    <property type="entry name" value="lipA"/>
    <property type="match status" value="1"/>
</dbReference>
<dbReference type="PANTHER" id="PTHR10949:SF0">
    <property type="entry name" value="LIPOYL SYNTHASE, MITOCHONDRIAL"/>
    <property type="match status" value="1"/>
</dbReference>
<dbReference type="InterPro" id="IPR031691">
    <property type="entry name" value="LIAS_N"/>
</dbReference>
<dbReference type="GO" id="GO:0051539">
    <property type="term" value="F:4 iron, 4 sulfur cluster binding"/>
    <property type="evidence" value="ECO:0007669"/>
    <property type="project" value="UniProtKB-UniRule"/>
</dbReference>
<proteinExistence type="inferred from homology"/>
<dbReference type="FunFam" id="3.20.20.70:FF:000040">
    <property type="entry name" value="Lipoyl synthase"/>
    <property type="match status" value="1"/>
</dbReference>
<dbReference type="PROSITE" id="PS51918">
    <property type="entry name" value="RADICAL_SAM"/>
    <property type="match status" value="1"/>
</dbReference>
<dbReference type="HAMAP" id="MF_00206">
    <property type="entry name" value="Lipoyl_synth"/>
    <property type="match status" value="1"/>
</dbReference>
<feature type="binding site" evidence="9">
    <location>
        <position position="35"/>
    </location>
    <ligand>
        <name>[4Fe-4S] cluster</name>
        <dbReference type="ChEBI" id="CHEBI:49883"/>
        <label>1</label>
    </ligand>
</feature>
<dbReference type="STRING" id="1195236.CTER_4052"/>
<keyword evidence="12" id="KW-1185">Reference proteome</keyword>
<feature type="binding site" evidence="9">
    <location>
        <position position="46"/>
    </location>
    <ligand>
        <name>[4Fe-4S] cluster</name>
        <dbReference type="ChEBI" id="CHEBI:49883"/>
        <label>1</label>
    </ligand>
</feature>
<dbReference type="Gene3D" id="3.20.20.70">
    <property type="entry name" value="Aldolase class I"/>
    <property type="match status" value="1"/>
</dbReference>
<dbReference type="PANTHER" id="PTHR10949">
    <property type="entry name" value="LIPOYL SYNTHASE"/>
    <property type="match status" value="1"/>
</dbReference>
<dbReference type="eggNOG" id="COG0320">
    <property type="taxonomic scope" value="Bacteria"/>
</dbReference>
<evidence type="ECO:0000256" key="2">
    <source>
        <dbReference type="ARBA" id="ARBA00022490"/>
    </source>
</evidence>
<dbReference type="SFLD" id="SFLDF00271">
    <property type="entry name" value="lipoyl_synthase"/>
    <property type="match status" value="1"/>
</dbReference>
<dbReference type="InterPro" id="IPR003698">
    <property type="entry name" value="Lipoyl_synth"/>
</dbReference>
<evidence type="ECO:0000259" key="10">
    <source>
        <dbReference type="PROSITE" id="PS51918"/>
    </source>
</evidence>
<evidence type="ECO:0000256" key="5">
    <source>
        <dbReference type="ARBA" id="ARBA00022723"/>
    </source>
</evidence>
<evidence type="ECO:0000256" key="6">
    <source>
        <dbReference type="ARBA" id="ARBA00023004"/>
    </source>
</evidence>
<dbReference type="Pfam" id="PF16881">
    <property type="entry name" value="LIAS_N"/>
    <property type="match status" value="1"/>
</dbReference>
<keyword evidence="7 9" id="KW-0411">Iron-sulfur</keyword>
<evidence type="ECO:0000256" key="8">
    <source>
        <dbReference type="ARBA" id="ARBA00047326"/>
    </source>
</evidence>
<dbReference type="GO" id="GO:0046872">
    <property type="term" value="F:metal ion binding"/>
    <property type="evidence" value="ECO:0007669"/>
    <property type="project" value="UniProtKB-KW"/>
</dbReference>
<dbReference type="UniPathway" id="UPA00538">
    <property type="reaction ID" value="UER00593"/>
</dbReference>
<feature type="binding site" evidence="9">
    <location>
        <position position="40"/>
    </location>
    <ligand>
        <name>[4Fe-4S] cluster</name>
        <dbReference type="ChEBI" id="CHEBI:49883"/>
        <label>1</label>
    </ligand>
</feature>
<comment type="subcellular location">
    <subcellularLocation>
        <location evidence="9">Cytoplasm</location>
    </subcellularLocation>
</comment>
<dbReference type="RefSeq" id="WP_004628758.1">
    <property type="nucleotide sequence ID" value="NZ_AORV01000058.1"/>
</dbReference>
<dbReference type="PIRSF" id="PIRSF005963">
    <property type="entry name" value="Lipoyl_synth"/>
    <property type="match status" value="1"/>
</dbReference>
<dbReference type="SFLD" id="SFLDS00029">
    <property type="entry name" value="Radical_SAM"/>
    <property type="match status" value="1"/>
</dbReference>
<evidence type="ECO:0000313" key="12">
    <source>
        <dbReference type="Proteomes" id="UP000014155"/>
    </source>
</evidence>
<evidence type="ECO:0000256" key="3">
    <source>
        <dbReference type="ARBA" id="ARBA00022679"/>
    </source>
</evidence>
<keyword evidence="1 9" id="KW-0004">4Fe-4S</keyword>
<keyword evidence="4 9" id="KW-0949">S-adenosyl-L-methionine</keyword>
<evidence type="ECO:0000256" key="9">
    <source>
        <dbReference type="HAMAP-Rule" id="MF_00206"/>
    </source>
</evidence>
<dbReference type="InterPro" id="IPR058240">
    <property type="entry name" value="rSAM_sf"/>
</dbReference>
<dbReference type="SMART" id="SM00729">
    <property type="entry name" value="Elp3"/>
    <property type="match status" value="1"/>
</dbReference>
<comment type="catalytic activity">
    <reaction evidence="8 9">
        <text>[[Fe-S] cluster scaffold protein carrying a second [4Fe-4S](2+) cluster] + N(6)-octanoyl-L-lysyl-[protein] + 2 oxidized [2Fe-2S]-[ferredoxin] + 2 S-adenosyl-L-methionine + 4 H(+) = [[Fe-S] cluster scaffold protein] + N(6)-[(R)-dihydrolipoyl]-L-lysyl-[protein] + 4 Fe(3+) + 2 hydrogen sulfide + 2 5'-deoxyadenosine + 2 L-methionine + 2 reduced [2Fe-2S]-[ferredoxin]</text>
        <dbReference type="Rhea" id="RHEA:16585"/>
        <dbReference type="Rhea" id="RHEA-COMP:9928"/>
        <dbReference type="Rhea" id="RHEA-COMP:10000"/>
        <dbReference type="Rhea" id="RHEA-COMP:10001"/>
        <dbReference type="Rhea" id="RHEA-COMP:10475"/>
        <dbReference type="Rhea" id="RHEA-COMP:14568"/>
        <dbReference type="Rhea" id="RHEA-COMP:14569"/>
        <dbReference type="ChEBI" id="CHEBI:15378"/>
        <dbReference type="ChEBI" id="CHEBI:17319"/>
        <dbReference type="ChEBI" id="CHEBI:29034"/>
        <dbReference type="ChEBI" id="CHEBI:29919"/>
        <dbReference type="ChEBI" id="CHEBI:33722"/>
        <dbReference type="ChEBI" id="CHEBI:33737"/>
        <dbReference type="ChEBI" id="CHEBI:33738"/>
        <dbReference type="ChEBI" id="CHEBI:57844"/>
        <dbReference type="ChEBI" id="CHEBI:59789"/>
        <dbReference type="ChEBI" id="CHEBI:78809"/>
        <dbReference type="ChEBI" id="CHEBI:83100"/>
        <dbReference type="EC" id="2.8.1.8"/>
    </reaction>
</comment>
<feature type="domain" description="Radical SAM core" evidence="10">
    <location>
        <begin position="47"/>
        <end position="263"/>
    </location>
</feature>
<accession>S0FGK0</accession>
<gene>
    <name evidence="9" type="primary">lipA</name>
    <name evidence="11" type="ORF">CTER_4052</name>
</gene>
<dbReference type="EMBL" id="AORV01000058">
    <property type="protein sequence ID" value="EMS70207.1"/>
    <property type="molecule type" value="Genomic_DNA"/>
</dbReference>
<protein>
    <recommendedName>
        <fullName evidence="9">Lipoyl synthase</fullName>
        <ecNumber evidence="9">2.8.1.8</ecNumber>
    </recommendedName>
    <alternativeName>
        <fullName evidence="9">Lip-syn</fullName>
        <shortName evidence="9">LS</shortName>
    </alternativeName>
    <alternativeName>
        <fullName evidence="9">Lipoate synthase</fullName>
    </alternativeName>
    <alternativeName>
        <fullName evidence="9">Lipoic acid synthase</fullName>
    </alternativeName>
    <alternativeName>
        <fullName evidence="9">Sulfur insertion protein LipA</fullName>
    </alternativeName>
</protein>
<dbReference type="CDD" id="cd01335">
    <property type="entry name" value="Radical_SAM"/>
    <property type="match status" value="1"/>
</dbReference>
<dbReference type="NCBIfam" id="NF004019">
    <property type="entry name" value="PRK05481.1"/>
    <property type="match status" value="1"/>
</dbReference>
<keyword evidence="2 9" id="KW-0963">Cytoplasm</keyword>